<dbReference type="InterPro" id="IPR003522">
    <property type="entry name" value="T3SS_OM_pore_YscC"/>
</dbReference>
<evidence type="ECO:0000313" key="8">
    <source>
        <dbReference type="EMBL" id="MBB5698946.1"/>
    </source>
</evidence>
<keyword evidence="3" id="KW-0811">Translocation</keyword>
<dbReference type="InterPro" id="IPR038591">
    <property type="entry name" value="NolW-like_sf"/>
</dbReference>
<dbReference type="GO" id="GO:0009279">
    <property type="term" value="C:cell outer membrane"/>
    <property type="evidence" value="ECO:0007669"/>
    <property type="project" value="UniProtKB-SubCell"/>
</dbReference>
<evidence type="ECO:0000256" key="3">
    <source>
        <dbReference type="HAMAP-Rule" id="MF_02219"/>
    </source>
</evidence>
<comment type="subunit">
    <text evidence="3">The core secretion machinery of the T3SS is composed of approximately 20 different proteins, including cytoplasmic components, a base, an export apparatus and a needle. This subunit is part of the base, which anchors the injectisome in the bacterial cell envelope. Forms a stable homooligomeric complex.</text>
</comment>
<gene>
    <name evidence="3" type="primary">sctC</name>
    <name evidence="8" type="ORF">FHR19_002301</name>
</gene>
<keyword evidence="9" id="KW-1185">Reference proteome</keyword>
<dbReference type="Pfam" id="PF03958">
    <property type="entry name" value="Secretin_N"/>
    <property type="match status" value="1"/>
</dbReference>
<evidence type="ECO:0000256" key="5">
    <source>
        <dbReference type="SAM" id="MobiDB-lite"/>
    </source>
</evidence>
<keyword evidence="3" id="KW-0472">Membrane</keyword>
<comment type="caution">
    <text evidence="8">The sequence shown here is derived from an EMBL/GenBank/DDBJ whole genome shotgun (WGS) entry which is preliminary data.</text>
</comment>
<feature type="region of interest" description="Disordered" evidence="5">
    <location>
        <begin position="606"/>
        <end position="625"/>
    </location>
</feature>
<feature type="domain" description="Type II/III secretion system secretin-like" evidence="6">
    <location>
        <begin position="424"/>
        <end position="582"/>
    </location>
</feature>
<protein>
    <recommendedName>
        <fullName evidence="3">Type 3 secretion system secretin</fullName>
        <shortName evidence="3">T3SS secretin</shortName>
    </recommendedName>
</protein>
<keyword evidence="3" id="KW-0998">Cell outer membrane</keyword>
<comment type="subcellular location">
    <subcellularLocation>
        <location evidence="1 3 4">Cell outer membrane</location>
    </subcellularLocation>
</comment>
<evidence type="ECO:0000256" key="2">
    <source>
        <dbReference type="ARBA" id="ARBA00022729"/>
    </source>
</evidence>
<dbReference type="Gene3D" id="3.55.50.30">
    <property type="match status" value="1"/>
</dbReference>
<feature type="chain" id="PRO_5031640881" description="Type 3 secretion system secretin" evidence="3">
    <location>
        <begin position="31"/>
        <end position="625"/>
    </location>
</feature>
<feature type="domain" description="NolW-like" evidence="7">
    <location>
        <begin position="205"/>
        <end position="347"/>
    </location>
</feature>
<evidence type="ECO:0000256" key="4">
    <source>
        <dbReference type="RuleBase" id="RU004004"/>
    </source>
</evidence>
<organism evidence="8 9">
    <name type="scientific">Sphingomonas yantingensis</name>
    <dbReference type="NCBI Taxonomy" id="1241761"/>
    <lineage>
        <taxon>Bacteria</taxon>
        <taxon>Pseudomonadati</taxon>
        <taxon>Pseudomonadota</taxon>
        <taxon>Alphaproteobacteria</taxon>
        <taxon>Sphingomonadales</taxon>
        <taxon>Sphingomonadaceae</taxon>
        <taxon>Sphingomonas</taxon>
    </lineage>
</organism>
<dbReference type="InterPro" id="IPR005644">
    <property type="entry name" value="NolW-like"/>
</dbReference>
<evidence type="ECO:0000259" key="6">
    <source>
        <dbReference type="Pfam" id="PF00263"/>
    </source>
</evidence>
<accession>A0A7W9AR74</accession>
<proteinExistence type="inferred from homology"/>
<evidence type="ECO:0000313" key="9">
    <source>
        <dbReference type="Proteomes" id="UP000557739"/>
    </source>
</evidence>
<dbReference type="Pfam" id="PF00263">
    <property type="entry name" value="Secretin"/>
    <property type="match status" value="1"/>
</dbReference>
<evidence type="ECO:0000256" key="1">
    <source>
        <dbReference type="ARBA" id="ARBA00004442"/>
    </source>
</evidence>
<keyword evidence="3" id="KW-0653">Protein transport</keyword>
<dbReference type="GO" id="GO:0030257">
    <property type="term" value="C:type III protein secretion system complex"/>
    <property type="evidence" value="ECO:0007669"/>
    <property type="project" value="UniProtKB-UniRule"/>
</dbReference>
<comment type="function">
    <text evidence="3">Component of the type III secretion system (T3SS), also called injectisome, which is used to inject bacterial effector proteins into eukaryotic host cells. Forms a ring-shaped multimeric structure with an apparent central pore in the outer membrane.</text>
</comment>
<name>A0A7W9AR74_9SPHN</name>
<keyword evidence="2 3" id="KW-0732">Signal</keyword>
<feature type="region of interest" description="Disordered" evidence="5">
    <location>
        <begin position="293"/>
        <end position="313"/>
    </location>
</feature>
<feature type="signal peptide" evidence="3">
    <location>
        <begin position="1"/>
        <end position="30"/>
    </location>
</feature>
<dbReference type="GO" id="GO:0030254">
    <property type="term" value="P:protein secretion by the type III secretion system"/>
    <property type="evidence" value="ECO:0007669"/>
    <property type="project" value="UniProtKB-UniRule"/>
</dbReference>
<dbReference type="RefSeq" id="WP_184028363.1">
    <property type="nucleotide sequence ID" value="NZ_JACIJJ010000003.1"/>
</dbReference>
<sequence length="625" mass="66188" precursor="true">MSLARTFTLTGTATAAVAALMLVAPQPTIAADPPFRTRPVTLTPRNQDVGAFVREFFSAAGLTVNVDARVTGKINGRFSGAPAQVWNQVSRAFNLIAYYDGSVVTVYSADQVESRTVSVPAGRAPELAAGVSDAGLADATNRVRPTGDATILATGVPRFLDQVQQLAAAAPNRSMPGMGGTGPNTAQIAPAAAQGPSYIEPYELRVFYLRYARADDTKLVAGGRELTVPGVGTSLSRIMGDGSAVAGVSGSYGGRTLRQSAQRLGGRGLNSTAPDPGQTAQLAPYDDEYLGLPPTTPVPVASAREPGPQGGPRIAIDPSLNAVIVRDRPENMPAYEGLVRALDIAPQIVELEATIIDLNIEKLRNLGIDWRIRSQGFNALFGGDILRRSGNPANDISRLGAVNEGLSLSGVIGANREFIGRISALERKGAAKIVSRPQIVTLSNIEAVFDRTRTFYVRIAGDRQVDLFNITAGTVLRVNPHVLIDNGQPRIRMVVGVEDGTLLNQEVDDIPVVERASVNTQAMINEGEGLLLGGLTVNAQFDAESKIPLLGDIPILGELFKTRNRNRQQTERLFLITPRIIRLDQVQPGGAVAALPVPGGAEVTARLPTGNPLTPPVLQEKKGKP</sequence>
<dbReference type="InterPro" id="IPR004846">
    <property type="entry name" value="T2SS/T3SS_dom"/>
</dbReference>
<dbReference type="NCBIfam" id="TIGR02516">
    <property type="entry name" value="type_III_yscC"/>
    <property type="match status" value="1"/>
</dbReference>
<dbReference type="EMBL" id="JACIJJ010000003">
    <property type="protein sequence ID" value="MBB5698946.1"/>
    <property type="molecule type" value="Genomic_DNA"/>
</dbReference>
<dbReference type="InterPro" id="IPR050810">
    <property type="entry name" value="Bact_Secretion_Sys_Channel"/>
</dbReference>
<dbReference type="PANTHER" id="PTHR30332:SF5">
    <property type="entry name" value="SPI-1 TYPE 3 SECRETION SYSTEM SECRETIN"/>
    <property type="match status" value="1"/>
</dbReference>
<dbReference type="PANTHER" id="PTHR30332">
    <property type="entry name" value="PROBABLE GENERAL SECRETION PATHWAY PROTEIN D"/>
    <property type="match status" value="1"/>
</dbReference>
<reference evidence="8 9" key="1">
    <citation type="submission" date="2020-08" db="EMBL/GenBank/DDBJ databases">
        <title>Genomic Encyclopedia of Type Strains, Phase IV (KMG-IV): sequencing the most valuable type-strain genomes for metagenomic binning, comparative biology and taxonomic classification.</title>
        <authorList>
            <person name="Goeker M."/>
        </authorList>
    </citation>
    <scope>NUCLEOTIDE SEQUENCE [LARGE SCALE GENOMIC DNA]</scope>
    <source>
        <strain evidence="8 9">DSM 27244</strain>
    </source>
</reference>
<dbReference type="AlphaFoldDB" id="A0A7W9AR74"/>
<keyword evidence="3 4" id="KW-0813">Transport</keyword>
<dbReference type="Gene3D" id="3.30.1370.120">
    <property type="match status" value="1"/>
</dbReference>
<comment type="similarity">
    <text evidence="3">Belongs to the bacterial secretin family. T3SS SctC subfamily.</text>
</comment>
<dbReference type="Proteomes" id="UP000557739">
    <property type="component" value="Unassembled WGS sequence"/>
</dbReference>
<evidence type="ECO:0000259" key="7">
    <source>
        <dbReference type="Pfam" id="PF03958"/>
    </source>
</evidence>
<dbReference type="PRINTS" id="PR01337">
    <property type="entry name" value="TYPE3OMGPROT"/>
</dbReference>
<dbReference type="GO" id="GO:0015627">
    <property type="term" value="C:type II protein secretion system complex"/>
    <property type="evidence" value="ECO:0007669"/>
    <property type="project" value="TreeGrafter"/>
</dbReference>
<dbReference type="HAMAP" id="MF_02219">
    <property type="entry name" value="Type_III_secretin"/>
    <property type="match status" value="1"/>
</dbReference>